<dbReference type="Proteomes" id="UP000798808">
    <property type="component" value="Unassembled WGS sequence"/>
</dbReference>
<dbReference type="NCBIfam" id="NF002995">
    <property type="entry name" value="PRK03759.1"/>
    <property type="match status" value="1"/>
</dbReference>
<keyword evidence="8" id="KW-0414">Isoprene biosynthesis</keyword>
<dbReference type="GO" id="GO:0004452">
    <property type="term" value="F:isopentenyl-diphosphate delta-isomerase activity"/>
    <property type="evidence" value="ECO:0007669"/>
    <property type="project" value="UniProtKB-EC"/>
</dbReference>
<sequence length="173" mass="20307">MEEVVLVDSKDREIGRMEKLEAHKKGVLHRAFSVLIFNSRHELLIQRRSEGKYHSGGLWTNTCCSHPRPEEPVHEAAKRRLMEEMGIDLQPEFLYKFIYKTELDNQLTEHELDHVFTGTFDGEPNINKDEVDDWKYVDLKTLKADIEANADHYTHWFKIIIENIAPHLKLKVA</sequence>
<comment type="similarity">
    <text evidence="2">Belongs to the IPP isomerase type 1 family.</text>
</comment>
<evidence type="ECO:0000256" key="9">
    <source>
        <dbReference type="ARBA" id="ARBA00023235"/>
    </source>
</evidence>
<evidence type="ECO:0000256" key="5">
    <source>
        <dbReference type="ARBA" id="ARBA00022723"/>
    </source>
</evidence>
<reference evidence="12 13" key="1">
    <citation type="submission" date="2019-02" db="EMBL/GenBank/DDBJ databases">
        <authorList>
            <person name="Goldberg S.R."/>
            <person name="Haltli B.A."/>
            <person name="Correa H."/>
            <person name="Russell K.G."/>
        </authorList>
    </citation>
    <scope>NUCLEOTIDE SEQUENCE [LARGE SCALE GENOMIC DNA]</scope>
    <source>
        <strain evidence="12 13">JCM 16186</strain>
    </source>
</reference>
<keyword evidence="9 12" id="KW-0413">Isomerase</keyword>
<dbReference type="Pfam" id="PF00293">
    <property type="entry name" value="NUDIX"/>
    <property type="match status" value="1"/>
</dbReference>
<evidence type="ECO:0000313" key="13">
    <source>
        <dbReference type="Proteomes" id="UP000798808"/>
    </source>
</evidence>
<dbReference type="PANTHER" id="PTHR10885">
    <property type="entry name" value="ISOPENTENYL-DIPHOSPHATE DELTA-ISOMERASE"/>
    <property type="match status" value="1"/>
</dbReference>
<dbReference type="InterPro" id="IPR011876">
    <property type="entry name" value="IsopentenylPP_isomerase_typ1"/>
</dbReference>
<evidence type="ECO:0000259" key="11">
    <source>
        <dbReference type="PROSITE" id="PS51462"/>
    </source>
</evidence>
<organism evidence="12 13">
    <name type="scientific">Fulvivirga kasyanovii</name>
    <dbReference type="NCBI Taxonomy" id="396812"/>
    <lineage>
        <taxon>Bacteria</taxon>
        <taxon>Pseudomonadati</taxon>
        <taxon>Bacteroidota</taxon>
        <taxon>Cytophagia</taxon>
        <taxon>Cytophagales</taxon>
        <taxon>Fulvivirgaceae</taxon>
        <taxon>Fulvivirga</taxon>
    </lineage>
</organism>
<feature type="domain" description="Nudix hydrolase" evidence="11">
    <location>
        <begin position="27"/>
        <end position="159"/>
    </location>
</feature>
<dbReference type="EC" id="5.3.3.2" evidence="3 10"/>
<evidence type="ECO:0000256" key="3">
    <source>
        <dbReference type="ARBA" id="ARBA00012057"/>
    </source>
</evidence>
<dbReference type="NCBIfam" id="TIGR02150">
    <property type="entry name" value="IPP_isom_1"/>
    <property type="match status" value="1"/>
</dbReference>
<dbReference type="InterPro" id="IPR056375">
    <property type="entry name" value="Idi_bact"/>
</dbReference>
<proteinExistence type="inferred from homology"/>
<dbReference type="InterPro" id="IPR000086">
    <property type="entry name" value="NUDIX_hydrolase_dom"/>
</dbReference>
<dbReference type="InterPro" id="IPR015797">
    <property type="entry name" value="NUDIX_hydrolase-like_dom_sf"/>
</dbReference>
<evidence type="ECO:0000313" key="12">
    <source>
        <dbReference type="EMBL" id="MTI27728.1"/>
    </source>
</evidence>
<comment type="caution">
    <text evidence="12">The sequence shown here is derived from an EMBL/GenBank/DDBJ whole genome shotgun (WGS) entry which is preliminary data.</text>
</comment>
<evidence type="ECO:0000256" key="7">
    <source>
        <dbReference type="ARBA" id="ARBA00023211"/>
    </source>
</evidence>
<dbReference type="PANTHER" id="PTHR10885:SF0">
    <property type="entry name" value="ISOPENTENYL-DIPHOSPHATE DELTA-ISOMERASE"/>
    <property type="match status" value="1"/>
</dbReference>
<keyword evidence="7" id="KW-0464">Manganese</keyword>
<evidence type="ECO:0000256" key="10">
    <source>
        <dbReference type="NCBIfam" id="TIGR02150"/>
    </source>
</evidence>
<accession>A0ABW9RU58</accession>
<evidence type="ECO:0000256" key="2">
    <source>
        <dbReference type="ARBA" id="ARBA00007579"/>
    </source>
</evidence>
<keyword evidence="6" id="KW-0460">Magnesium</keyword>
<evidence type="ECO:0000256" key="1">
    <source>
        <dbReference type="ARBA" id="ARBA00004826"/>
    </source>
</evidence>
<dbReference type="PIRSF" id="PIRSF018427">
    <property type="entry name" value="Isopntndiph_ism"/>
    <property type="match status" value="1"/>
</dbReference>
<evidence type="ECO:0000256" key="6">
    <source>
        <dbReference type="ARBA" id="ARBA00022842"/>
    </source>
</evidence>
<dbReference type="SUPFAM" id="SSF55811">
    <property type="entry name" value="Nudix"/>
    <property type="match status" value="1"/>
</dbReference>
<name>A0ABW9RU58_9BACT</name>
<keyword evidence="5" id="KW-0479">Metal-binding</keyword>
<evidence type="ECO:0000256" key="8">
    <source>
        <dbReference type="ARBA" id="ARBA00023229"/>
    </source>
</evidence>
<dbReference type="HAMAP" id="MF_00202">
    <property type="entry name" value="Idi"/>
    <property type="match status" value="1"/>
</dbReference>
<dbReference type="Gene3D" id="3.90.79.10">
    <property type="entry name" value="Nucleoside Triphosphate Pyrophosphohydrolase"/>
    <property type="match status" value="1"/>
</dbReference>
<gene>
    <name evidence="12" type="ORF">E1163_22410</name>
</gene>
<protein>
    <recommendedName>
        <fullName evidence="3 10">Isopentenyl-diphosphate delta-isomerase</fullName>
        <ecNumber evidence="3 10">5.3.3.2</ecNumber>
    </recommendedName>
</protein>
<keyword evidence="4" id="KW-0963">Cytoplasm</keyword>
<dbReference type="EMBL" id="SMLW01000640">
    <property type="protein sequence ID" value="MTI27728.1"/>
    <property type="molecule type" value="Genomic_DNA"/>
</dbReference>
<dbReference type="CDD" id="cd02885">
    <property type="entry name" value="NUDIX_IPP_Isomerase"/>
    <property type="match status" value="1"/>
</dbReference>
<keyword evidence="13" id="KW-1185">Reference proteome</keyword>
<comment type="pathway">
    <text evidence="1">Isoprenoid biosynthesis; dimethylallyl diphosphate biosynthesis; dimethylallyl diphosphate from isopentenyl diphosphate: step 1/1.</text>
</comment>
<dbReference type="RefSeq" id="WP_155174726.1">
    <property type="nucleotide sequence ID" value="NZ_BAAAFL010000005.1"/>
</dbReference>
<evidence type="ECO:0000256" key="4">
    <source>
        <dbReference type="ARBA" id="ARBA00022490"/>
    </source>
</evidence>
<dbReference type="PROSITE" id="PS51462">
    <property type="entry name" value="NUDIX"/>
    <property type="match status" value="1"/>
</dbReference>